<dbReference type="Proteomes" id="UP001202281">
    <property type="component" value="Unassembled WGS sequence"/>
</dbReference>
<evidence type="ECO:0000313" key="1">
    <source>
        <dbReference type="EMBL" id="MCJ2185213.1"/>
    </source>
</evidence>
<accession>A0ABT0BJS0</accession>
<dbReference type="Pfam" id="PF06042">
    <property type="entry name" value="NTP_transf_6"/>
    <property type="match status" value="1"/>
</dbReference>
<dbReference type="RefSeq" id="WP_243916828.1">
    <property type="nucleotide sequence ID" value="NZ_JALHLG010000001.1"/>
</dbReference>
<gene>
    <name evidence="1" type="ORF">MTR66_00110</name>
</gene>
<comment type="caution">
    <text evidence="1">The sequence shown here is derived from an EMBL/GenBank/DDBJ whole genome shotgun (WGS) entry which is preliminary data.</text>
</comment>
<reference evidence="1 2" key="1">
    <citation type="submission" date="2022-04" db="EMBL/GenBank/DDBJ databases">
        <title>Identification of a novel bacterium isolated from mangrove sediments.</title>
        <authorList>
            <person name="Pan X."/>
        </authorList>
    </citation>
    <scope>NUCLEOTIDE SEQUENCE [LARGE SCALE GENOMIC DNA]</scope>
    <source>
        <strain evidence="1 2">B2638</strain>
    </source>
</reference>
<sequence length="185" mass="20577">MSHAAALATLLEADAARMQALAAVRTLGLPDSWIGAGFVRDAVWDWLHGRAPSPPSSDIDVIWFGPAQTGRSIDEALEARLHAQIPALDWSVKNQARMHLRNGDSPYRSTADAMTRWPETATAVAARLTTAGRVEINAPLGLEDLYRGRLRPTAHFAGTRRTMFEQRVHTKRWLERYPRLNTSLT</sequence>
<proteinExistence type="predicted"/>
<dbReference type="PANTHER" id="PTHR39166">
    <property type="entry name" value="BLL1166 PROTEIN"/>
    <property type="match status" value="1"/>
</dbReference>
<organism evidence="1 2">
    <name type="scientific">Novosphingobium beihaiensis</name>
    <dbReference type="NCBI Taxonomy" id="2930389"/>
    <lineage>
        <taxon>Bacteria</taxon>
        <taxon>Pseudomonadati</taxon>
        <taxon>Pseudomonadota</taxon>
        <taxon>Alphaproteobacteria</taxon>
        <taxon>Sphingomonadales</taxon>
        <taxon>Sphingomonadaceae</taxon>
        <taxon>Novosphingobium</taxon>
    </lineage>
</organism>
<dbReference type="InterPro" id="IPR009267">
    <property type="entry name" value="NTP_transf_6"/>
</dbReference>
<evidence type="ECO:0000313" key="2">
    <source>
        <dbReference type="Proteomes" id="UP001202281"/>
    </source>
</evidence>
<protein>
    <submittedName>
        <fullName evidence="1">Nucleotidyltransferase family protein</fullName>
    </submittedName>
</protein>
<name>A0ABT0BJS0_9SPHN</name>
<dbReference type="EMBL" id="JALHLG010000001">
    <property type="protein sequence ID" value="MCJ2185213.1"/>
    <property type="molecule type" value="Genomic_DNA"/>
</dbReference>
<keyword evidence="2" id="KW-1185">Reference proteome</keyword>
<dbReference type="PANTHER" id="PTHR39166:SF1">
    <property type="entry name" value="BLL1166 PROTEIN"/>
    <property type="match status" value="1"/>
</dbReference>